<dbReference type="EnsemblMetazoa" id="XM_038222508.1">
    <property type="protein sequence ID" value="XP_038078436.1"/>
    <property type="gene ID" value="LOC119745866"/>
</dbReference>
<evidence type="ECO:0000256" key="1">
    <source>
        <dbReference type="ARBA" id="ARBA00006484"/>
    </source>
</evidence>
<dbReference type="PRINTS" id="PR00080">
    <property type="entry name" value="SDRFAMILY"/>
</dbReference>
<comment type="catalytic activity">
    <reaction evidence="14">
        <text>resolvin D1 + NAD(+) = 17-oxoresolvin D1 + NADH + H(+)</text>
        <dbReference type="Rhea" id="RHEA:50128"/>
        <dbReference type="ChEBI" id="CHEBI:15378"/>
        <dbReference type="ChEBI" id="CHEBI:57540"/>
        <dbReference type="ChEBI" id="CHEBI:57945"/>
        <dbReference type="ChEBI" id="CHEBI:132079"/>
        <dbReference type="ChEBI" id="CHEBI:132081"/>
    </reaction>
    <physiologicalReaction direction="left-to-right" evidence="14">
        <dbReference type="Rhea" id="RHEA:50129"/>
    </physiologicalReaction>
</comment>
<evidence type="ECO:0000313" key="24">
    <source>
        <dbReference type="Proteomes" id="UP000887568"/>
    </source>
</evidence>
<dbReference type="RefSeq" id="XP_038078437.1">
    <property type="nucleotide sequence ID" value="XM_038222509.1"/>
</dbReference>
<evidence type="ECO:0000256" key="14">
    <source>
        <dbReference type="ARBA" id="ARBA00048170"/>
    </source>
</evidence>
<dbReference type="SUPFAM" id="SSF51735">
    <property type="entry name" value="NAD(P)-binding Rossmann-fold domains"/>
    <property type="match status" value="1"/>
</dbReference>
<dbReference type="GeneID" id="119745866"/>
<dbReference type="RefSeq" id="XP_038078442.1">
    <property type="nucleotide sequence ID" value="XM_038222514.1"/>
</dbReference>
<evidence type="ECO:0000256" key="19">
    <source>
        <dbReference type="ARBA" id="ARBA00048921"/>
    </source>
</evidence>
<comment type="catalytic activity">
    <reaction evidence="12">
        <text>15-oxo-(5S,6R)-dihydroxy-(7E,9E,11Z)-eicosatrienoate + NADH + H(+) = (5S,6R,15S)-trihydroxy-(7E,9E,11Z)-eicosatrienoate + NAD(+)</text>
        <dbReference type="Rhea" id="RHEA:41596"/>
        <dbReference type="ChEBI" id="CHEBI:15378"/>
        <dbReference type="ChEBI" id="CHEBI:57540"/>
        <dbReference type="ChEBI" id="CHEBI:57945"/>
        <dbReference type="ChEBI" id="CHEBI:78325"/>
        <dbReference type="ChEBI" id="CHEBI:78329"/>
    </reaction>
    <physiologicalReaction direction="left-to-right" evidence="12">
        <dbReference type="Rhea" id="RHEA:41597"/>
    </physiologicalReaction>
</comment>
<dbReference type="OMA" id="DEMAPYG"/>
<dbReference type="EnsemblMetazoa" id="XM_038222514.1">
    <property type="protein sequence ID" value="XP_038078442.1"/>
    <property type="gene ID" value="LOC119745866"/>
</dbReference>
<comment type="function">
    <text evidence="8">Catalyzes the NAD-dependent dehydrogenation (oxidation) of a broad array of hydroxylated polyunsaturated fatty acids (mainly eicosanoids and docosanoids, including prostaglandins, lipoxins and resolvins), yielding their corresponding keto (oxo) metabolites. Decreases the levels of the pro-proliferative prostaglandins such as prostaglandin E2 (whose activity is increased in cancer because of an increase in the expression of cyclooxygenase 2) and generates oxo-fatty acid products that can profoundly influence cell function by abrogating pro-inflammatory cytokine expression. Converts resolvins E1, D1 and D2 to their oxo products, which represents a mode of resolvin inactivation. Resolvin E1 plays important roles during the resolution phase of acute inflammation, while resolvins D1 and D2 have a unique role in obesity-induced adipose inflammation.</text>
</comment>
<dbReference type="InterPro" id="IPR002347">
    <property type="entry name" value="SDR_fam"/>
</dbReference>
<dbReference type="GO" id="GO:0016404">
    <property type="term" value="F:15-hydroxyprostaglandin dehydrogenase (NAD+) activity"/>
    <property type="evidence" value="ECO:0007669"/>
    <property type="project" value="UniProtKB-EC"/>
</dbReference>
<comment type="catalytic activity">
    <reaction evidence="21">
        <text>resolvin E1 + NAD(+) = 18-oxo-resolvin E1 + NADH + H(+)</text>
        <dbReference type="Rhea" id="RHEA:49244"/>
        <dbReference type="ChEBI" id="CHEBI:15378"/>
        <dbReference type="ChEBI" id="CHEBI:57540"/>
        <dbReference type="ChEBI" id="CHEBI:57945"/>
        <dbReference type="ChEBI" id="CHEBI:91000"/>
        <dbReference type="ChEBI" id="CHEBI:91001"/>
    </reaction>
    <physiologicalReaction direction="left-to-right" evidence="21">
        <dbReference type="Rhea" id="RHEA:49245"/>
    </physiologicalReaction>
</comment>
<evidence type="ECO:0000256" key="4">
    <source>
        <dbReference type="ARBA" id="ARBA00039060"/>
    </source>
</evidence>
<dbReference type="EC" id="1.1.1.232" evidence="4"/>
<dbReference type="RefSeq" id="XP_038078436.1">
    <property type="nucleotide sequence ID" value="XM_038222508.1"/>
</dbReference>
<evidence type="ECO:0000256" key="22">
    <source>
        <dbReference type="RuleBase" id="RU000363"/>
    </source>
</evidence>
<dbReference type="EnsemblMetazoa" id="XM_038222510.1">
    <property type="protein sequence ID" value="XP_038078438.1"/>
    <property type="gene ID" value="LOC119745866"/>
</dbReference>
<dbReference type="InterPro" id="IPR036291">
    <property type="entry name" value="NAD(P)-bd_dom_sf"/>
</dbReference>
<keyword evidence="24" id="KW-1185">Reference proteome</keyword>
<evidence type="ECO:0000256" key="15">
    <source>
        <dbReference type="ARBA" id="ARBA00048393"/>
    </source>
</evidence>
<evidence type="ECO:0000256" key="12">
    <source>
        <dbReference type="ARBA" id="ARBA00048140"/>
    </source>
</evidence>
<evidence type="ECO:0000256" key="10">
    <source>
        <dbReference type="ARBA" id="ARBA00047672"/>
    </source>
</evidence>
<comment type="catalytic activity">
    <reaction evidence="18">
        <text>prostaglandin E2 + NAD(+) = 15-oxoprostaglandin E2 + NADH + H(+)</text>
        <dbReference type="Rhea" id="RHEA:11876"/>
        <dbReference type="ChEBI" id="CHEBI:15378"/>
        <dbReference type="ChEBI" id="CHEBI:57400"/>
        <dbReference type="ChEBI" id="CHEBI:57540"/>
        <dbReference type="ChEBI" id="CHEBI:57945"/>
        <dbReference type="ChEBI" id="CHEBI:606564"/>
        <dbReference type="EC" id="1.1.1.141"/>
    </reaction>
    <physiologicalReaction direction="left-to-right" evidence="18">
        <dbReference type="Rhea" id="RHEA:11877"/>
    </physiologicalReaction>
</comment>
<evidence type="ECO:0000256" key="8">
    <source>
        <dbReference type="ARBA" id="ARBA00045705"/>
    </source>
</evidence>
<dbReference type="EnsemblMetazoa" id="XM_038222516.1">
    <property type="protein sequence ID" value="XP_038078444.1"/>
    <property type="gene ID" value="LOC119745866"/>
</dbReference>
<evidence type="ECO:0000256" key="9">
    <source>
        <dbReference type="ARBA" id="ARBA00047325"/>
    </source>
</evidence>
<evidence type="ECO:0000256" key="18">
    <source>
        <dbReference type="ARBA" id="ARBA00048739"/>
    </source>
</evidence>
<evidence type="ECO:0000256" key="13">
    <source>
        <dbReference type="ARBA" id="ARBA00048144"/>
    </source>
</evidence>
<evidence type="ECO:0000256" key="5">
    <source>
        <dbReference type="ARBA" id="ARBA00040276"/>
    </source>
</evidence>
<comment type="catalytic activity">
    <reaction evidence="9">
        <text>prostaglandin E1 + NAD(+) = 15-oxoprostaglandin E1 + NADH + H(+)</text>
        <dbReference type="Rhea" id="RHEA:16477"/>
        <dbReference type="ChEBI" id="CHEBI:15378"/>
        <dbReference type="ChEBI" id="CHEBI:57397"/>
        <dbReference type="ChEBI" id="CHEBI:57401"/>
        <dbReference type="ChEBI" id="CHEBI:57540"/>
        <dbReference type="ChEBI" id="CHEBI:57945"/>
    </reaction>
    <physiologicalReaction direction="left-to-right" evidence="9">
        <dbReference type="Rhea" id="RHEA:16478"/>
    </physiologicalReaction>
</comment>
<comment type="catalytic activity">
    <reaction evidence="20">
        <text>(15S)-hydroxy-(5Z,8Z,11Z,13E)-eicosatetraenoate + NAD(+) = 15-oxo-(5Z,8Z,11Z,13E)-eicosatetraenoate + NADH + H(+)</text>
        <dbReference type="Rhea" id="RHEA:23260"/>
        <dbReference type="ChEBI" id="CHEBI:15378"/>
        <dbReference type="ChEBI" id="CHEBI:57409"/>
        <dbReference type="ChEBI" id="CHEBI:57410"/>
        <dbReference type="ChEBI" id="CHEBI:57540"/>
        <dbReference type="ChEBI" id="CHEBI:57945"/>
        <dbReference type="EC" id="1.1.1.232"/>
    </reaction>
    <physiologicalReaction direction="left-to-right" evidence="20">
        <dbReference type="Rhea" id="RHEA:23261"/>
    </physiologicalReaction>
</comment>
<dbReference type="Proteomes" id="UP000887568">
    <property type="component" value="Unplaced"/>
</dbReference>
<dbReference type="InterPro" id="IPR020904">
    <property type="entry name" value="Sc_DH/Rdtase_CS"/>
</dbReference>
<dbReference type="RefSeq" id="XP_038078438.1">
    <property type="nucleotide sequence ID" value="XM_038222510.1"/>
</dbReference>
<evidence type="ECO:0000256" key="21">
    <source>
        <dbReference type="ARBA" id="ARBA00049188"/>
    </source>
</evidence>
<evidence type="ECO:0000256" key="17">
    <source>
        <dbReference type="ARBA" id="ARBA00048611"/>
    </source>
</evidence>
<comment type="catalytic activity">
    <reaction evidence="13">
        <text>(11R)-hydroxy-(5Z,8Z,12E,14Z)-eicosatetraenoate + NAD(+) = 11-oxo-(5Z,8Z,12E,14Z)-eicosatetraenoate + NADH + H(+)</text>
        <dbReference type="Rhea" id="RHEA:48640"/>
        <dbReference type="ChEBI" id="CHEBI:15378"/>
        <dbReference type="ChEBI" id="CHEBI:57540"/>
        <dbReference type="ChEBI" id="CHEBI:57945"/>
        <dbReference type="ChEBI" id="CHEBI:78836"/>
        <dbReference type="ChEBI" id="CHEBI:90697"/>
    </reaction>
    <physiologicalReaction direction="left-to-right" evidence="13">
        <dbReference type="Rhea" id="RHEA:48641"/>
    </physiologicalReaction>
</comment>
<dbReference type="RefSeq" id="XP_038078440.1">
    <property type="nucleotide sequence ID" value="XM_038222512.1"/>
</dbReference>
<evidence type="ECO:0000256" key="7">
    <source>
        <dbReference type="ARBA" id="ARBA00042026"/>
    </source>
</evidence>
<dbReference type="OrthoDB" id="37659at2759"/>
<comment type="catalytic activity">
    <reaction evidence="10">
        <text>resolvin D1 + NAD(+) = 8-oxoresolvin D1 + NADH + H(+)</text>
        <dbReference type="Rhea" id="RHEA:50124"/>
        <dbReference type="ChEBI" id="CHEBI:15378"/>
        <dbReference type="ChEBI" id="CHEBI:57540"/>
        <dbReference type="ChEBI" id="CHEBI:57945"/>
        <dbReference type="ChEBI" id="CHEBI:132079"/>
        <dbReference type="ChEBI" id="CHEBI:132080"/>
    </reaction>
    <physiologicalReaction direction="left-to-right" evidence="10">
        <dbReference type="Rhea" id="RHEA:50125"/>
    </physiologicalReaction>
</comment>
<evidence type="ECO:0000256" key="16">
    <source>
        <dbReference type="ARBA" id="ARBA00048535"/>
    </source>
</evidence>
<dbReference type="PROSITE" id="PS00061">
    <property type="entry name" value="ADH_SHORT"/>
    <property type="match status" value="1"/>
</dbReference>
<comment type="catalytic activity">
    <reaction evidence="17">
        <text>prostaglandin A1 + NAD(+) = 15-oxo-prostaglandin A1 + NADH + H(+)</text>
        <dbReference type="Rhea" id="RHEA:41263"/>
        <dbReference type="ChEBI" id="CHEBI:15378"/>
        <dbReference type="ChEBI" id="CHEBI:57398"/>
        <dbReference type="ChEBI" id="CHEBI:57540"/>
        <dbReference type="ChEBI" id="CHEBI:57945"/>
        <dbReference type="ChEBI" id="CHEBI:85072"/>
    </reaction>
    <physiologicalReaction direction="left-to-right" evidence="17">
        <dbReference type="Rhea" id="RHEA:41264"/>
    </physiologicalReaction>
</comment>
<evidence type="ECO:0000256" key="20">
    <source>
        <dbReference type="ARBA" id="ARBA00049151"/>
    </source>
</evidence>
<evidence type="ECO:0000256" key="2">
    <source>
        <dbReference type="ARBA" id="ARBA00023002"/>
    </source>
</evidence>
<dbReference type="PANTHER" id="PTHR44229">
    <property type="entry name" value="15-HYDROXYPROSTAGLANDIN DEHYDROGENASE [NAD(+)]"/>
    <property type="match status" value="1"/>
</dbReference>
<dbReference type="PRINTS" id="PR00081">
    <property type="entry name" value="GDHRDH"/>
</dbReference>
<dbReference type="Pfam" id="PF00106">
    <property type="entry name" value="adh_short"/>
    <property type="match status" value="1"/>
</dbReference>
<dbReference type="PANTHER" id="PTHR44229:SF4">
    <property type="entry name" value="15-HYDROXYPROSTAGLANDIN DEHYDROGENASE [NAD(+)]"/>
    <property type="match status" value="1"/>
</dbReference>
<dbReference type="EnsemblMetazoa" id="XM_038222513.1">
    <property type="protein sequence ID" value="XP_038078441.1"/>
    <property type="gene ID" value="LOC119745866"/>
</dbReference>
<dbReference type="RefSeq" id="XP_038078444.1">
    <property type="nucleotide sequence ID" value="XM_038222516.1"/>
</dbReference>
<protein>
    <recommendedName>
        <fullName evidence="5">15-hydroxyprostaglandin dehydrogenase [NAD(+)]</fullName>
        <ecNumber evidence="3">1.1.1.141</ecNumber>
        <ecNumber evidence="4">1.1.1.232</ecNumber>
    </recommendedName>
    <alternativeName>
        <fullName evidence="7">Eicosanoid/docosanoid dehydrogenase [NAD(+)]</fullName>
    </alternativeName>
    <alternativeName>
        <fullName evidence="6">Prostaglandin dehydrogenase 1</fullName>
    </alternativeName>
</protein>
<accession>A0A914BS43</accession>
<proteinExistence type="inferred from homology"/>
<evidence type="ECO:0000256" key="6">
    <source>
        <dbReference type="ARBA" id="ARBA00041812"/>
    </source>
</evidence>
<dbReference type="RefSeq" id="XP_038078441.1">
    <property type="nucleotide sequence ID" value="XM_038222513.1"/>
</dbReference>
<evidence type="ECO:0000313" key="23">
    <source>
        <dbReference type="EnsemblMetazoa" id="XP_038078436.1"/>
    </source>
</evidence>
<comment type="catalytic activity">
    <reaction evidence="11">
        <text>14-hydroxy-(4Z,7Z,10Z,12E,16Z,19Z)-docosahexaenoate + NAD(+) = 14-oxo-(4Z,7Z,10Z,12E,16Z,19Z)-docosahexaenoate + NADH + H(+)</text>
        <dbReference type="Rhea" id="RHEA:48952"/>
        <dbReference type="ChEBI" id="CHEBI:15378"/>
        <dbReference type="ChEBI" id="CHEBI:57540"/>
        <dbReference type="ChEBI" id="CHEBI:57945"/>
        <dbReference type="ChEBI" id="CHEBI:90866"/>
        <dbReference type="ChEBI" id="CHEBI:90867"/>
    </reaction>
    <physiologicalReaction direction="left-to-right" evidence="11">
        <dbReference type="Rhea" id="RHEA:48953"/>
    </physiologicalReaction>
</comment>
<reference evidence="23" key="1">
    <citation type="submission" date="2022-11" db="UniProtKB">
        <authorList>
            <consortium name="EnsemblMetazoa"/>
        </authorList>
    </citation>
    <scope>IDENTIFICATION</scope>
</reference>
<dbReference type="EnsemblMetazoa" id="XM_038222509.1">
    <property type="protein sequence ID" value="XP_038078437.1"/>
    <property type="gene ID" value="LOC119745866"/>
</dbReference>
<comment type="catalytic activity">
    <reaction evidence="15">
        <text>resolvin D2 + NAD(+) = 7-oxoresolvin D2 + NADH + H(+)</text>
        <dbReference type="Rhea" id="RHEA:53584"/>
        <dbReference type="ChEBI" id="CHEBI:15378"/>
        <dbReference type="ChEBI" id="CHEBI:57540"/>
        <dbReference type="ChEBI" id="CHEBI:57945"/>
        <dbReference type="ChEBI" id="CHEBI:133367"/>
        <dbReference type="ChEBI" id="CHEBI:137497"/>
    </reaction>
    <physiologicalReaction direction="left-to-right" evidence="15">
        <dbReference type="Rhea" id="RHEA:53585"/>
    </physiologicalReaction>
</comment>
<dbReference type="GO" id="GO:0047034">
    <property type="term" value="F:15-hydroxyicosatetraenoate dehydrogenase activity"/>
    <property type="evidence" value="ECO:0007669"/>
    <property type="project" value="UniProtKB-EC"/>
</dbReference>
<organism evidence="23 24">
    <name type="scientific">Patiria miniata</name>
    <name type="common">Bat star</name>
    <name type="synonym">Asterina miniata</name>
    <dbReference type="NCBI Taxonomy" id="46514"/>
    <lineage>
        <taxon>Eukaryota</taxon>
        <taxon>Metazoa</taxon>
        <taxon>Echinodermata</taxon>
        <taxon>Eleutherozoa</taxon>
        <taxon>Asterozoa</taxon>
        <taxon>Asteroidea</taxon>
        <taxon>Valvatacea</taxon>
        <taxon>Valvatida</taxon>
        <taxon>Asterinidae</taxon>
        <taxon>Patiria</taxon>
    </lineage>
</organism>
<evidence type="ECO:0000256" key="3">
    <source>
        <dbReference type="ARBA" id="ARBA00038968"/>
    </source>
</evidence>
<dbReference type="EnsemblMetazoa" id="XM_038222512.1">
    <property type="protein sequence ID" value="XP_038078440.1"/>
    <property type="gene ID" value="LOC119745866"/>
</dbReference>
<name>A0A914BS43_PATMI</name>
<dbReference type="RefSeq" id="XP_038078439.1">
    <property type="nucleotide sequence ID" value="XM_038222511.1"/>
</dbReference>
<comment type="catalytic activity">
    <reaction evidence="19">
        <text>resolvin D2 + NAD(+) = 16-oxoresolvin D2 + NADH + H(+)</text>
        <dbReference type="Rhea" id="RHEA:53588"/>
        <dbReference type="ChEBI" id="CHEBI:15378"/>
        <dbReference type="ChEBI" id="CHEBI:57540"/>
        <dbReference type="ChEBI" id="CHEBI:57945"/>
        <dbReference type="ChEBI" id="CHEBI:133367"/>
        <dbReference type="ChEBI" id="CHEBI:137498"/>
    </reaction>
    <physiologicalReaction direction="left-to-right" evidence="19">
        <dbReference type="Rhea" id="RHEA:53589"/>
    </physiologicalReaction>
</comment>
<dbReference type="AlphaFoldDB" id="A0A914BS43"/>
<dbReference type="EC" id="1.1.1.141" evidence="3"/>
<keyword evidence="2" id="KW-0560">Oxidoreductase</keyword>
<evidence type="ECO:0000256" key="11">
    <source>
        <dbReference type="ARBA" id="ARBA00048008"/>
    </source>
</evidence>
<comment type="catalytic activity">
    <reaction evidence="16">
        <text>lipoxin A4 + NAD(+) = 15-oxo-(5S,6R)-dihydroxy-(7E,9E,11Z,13E)-eicosatetraenoate + NADH + H(+)</text>
        <dbReference type="Rhea" id="RHEA:41572"/>
        <dbReference type="ChEBI" id="CHEBI:15378"/>
        <dbReference type="ChEBI" id="CHEBI:57540"/>
        <dbReference type="ChEBI" id="CHEBI:57945"/>
        <dbReference type="ChEBI" id="CHEBI:67026"/>
        <dbReference type="ChEBI" id="CHEBI:78311"/>
    </reaction>
    <physiologicalReaction direction="left-to-right" evidence="16">
        <dbReference type="Rhea" id="RHEA:41573"/>
    </physiologicalReaction>
</comment>
<comment type="similarity">
    <text evidence="1 22">Belongs to the short-chain dehydrogenases/reductases (SDR) family.</text>
</comment>
<dbReference type="EnsemblMetazoa" id="XM_038222511.1">
    <property type="protein sequence ID" value="XP_038078439.1"/>
    <property type="gene ID" value="LOC119745866"/>
</dbReference>
<dbReference type="Gene3D" id="3.40.50.720">
    <property type="entry name" value="NAD(P)-binding Rossmann-like Domain"/>
    <property type="match status" value="1"/>
</dbReference>
<dbReference type="GO" id="GO:0005737">
    <property type="term" value="C:cytoplasm"/>
    <property type="evidence" value="ECO:0007669"/>
    <property type="project" value="TreeGrafter"/>
</dbReference>
<sequence>MANTETTQTEAFDLATAHFNPDTVAIVTGSAEGLGKAFAEVMLQRGVKGVCIADINETKGKETAKEFQKYGEEKVVFVKCDITLEADLEAVFAKTKEVFGTVNLVVNNAGVQDEKNWRMCVNVNVTGTLSATYTALKHMSLDEGGQGGTIINMASIAGLAPIPYMPTYAASKHAVIGLTKSIMAHPFTKAKGITIGALCPAFVDTNMIQEERVILRCEADRPIALGTVNKVGVLKVSEVTDAFLTLVLDKAWAGKIMKISKATGISESPMM</sequence>